<protein>
    <submittedName>
        <fullName evidence="2">Uncharacterized protein</fullName>
    </submittedName>
</protein>
<evidence type="ECO:0000256" key="1">
    <source>
        <dbReference type="SAM" id="MobiDB-lite"/>
    </source>
</evidence>
<sequence length="486" mass="53123">MDEKSRGVKIEQWRNYMVMKRVFPEKKKTLANGNVCHVSQIRISVSTPPKIESDSPWWEASSVATEPPRDLLVYQRYFIGIECTTALSAALTPARQTGGRDFEHIIHASHTFSFAHALWGRGGVVVRLLASRQVGFPAGGHPGFLRADIVPDAAAGRQVFSGISRSPPLSHSDGVPRTPRLTLIMSRDPDANLSTGHALRIAVGRRVWGHETISPAIRQGGAPKRDSMNVESARPQRRSIPFFVHGKCSSVMDVGRSHDCVGETSNNDTMPIGEQKHGSDKGDPATRLTCHIAVKRKAGRTACTYGTFSCDHIILLMENLQEDGATVAKRLARSPPIKANRALSPPGSPDFCKWELCRAMPMVGGFFSGIAHFPAPSLRRRSIFTSTTLMGSQDLTRQNAEAGETGDPRENPHGSHMLKSRRPRRESNPVLALVSYQSEHDGRTEIHASEGSSCGRSGPGRCEASHWGGPSSFPCDLIRRPGWLPS</sequence>
<evidence type="ECO:0000313" key="3">
    <source>
        <dbReference type="Proteomes" id="UP001159363"/>
    </source>
</evidence>
<accession>A0ABQ9I336</accession>
<evidence type="ECO:0000313" key="2">
    <source>
        <dbReference type="EMBL" id="KAJ8890887.1"/>
    </source>
</evidence>
<feature type="compositionally biased region" description="Basic and acidic residues" evidence="1">
    <location>
        <begin position="274"/>
        <end position="284"/>
    </location>
</feature>
<feature type="compositionally biased region" description="Low complexity" evidence="1">
    <location>
        <begin position="449"/>
        <end position="462"/>
    </location>
</feature>
<dbReference type="Proteomes" id="UP001159363">
    <property type="component" value="Chromosome 3"/>
</dbReference>
<reference evidence="2 3" key="1">
    <citation type="submission" date="2023-02" db="EMBL/GenBank/DDBJ databases">
        <title>LHISI_Scaffold_Assembly.</title>
        <authorList>
            <person name="Stuart O.P."/>
            <person name="Cleave R."/>
            <person name="Magrath M.J.L."/>
            <person name="Mikheyev A.S."/>
        </authorList>
    </citation>
    <scope>NUCLEOTIDE SEQUENCE [LARGE SCALE GENOMIC DNA]</scope>
    <source>
        <strain evidence="2">Daus_M_001</strain>
        <tissue evidence="2">Leg muscle</tissue>
    </source>
</reference>
<proteinExistence type="predicted"/>
<keyword evidence="3" id="KW-1185">Reference proteome</keyword>
<feature type="compositionally biased region" description="Basic and acidic residues" evidence="1">
    <location>
        <begin position="438"/>
        <end position="448"/>
    </location>
</feature>
<name>A0ABQ9I336_9NEOP</name>
<feature type="region of interest" description="Disordered" evidence="1">
    <location>
        <begin position="265"/>
        <end position="284"/>
    </location>
</feature>
<organism evidence="2 3">
    <name type="scientific">Dryococelus australis</name>
    <dbReference type="NCBI Taxonomy" id="614101"/>
    <lineage>
        <taxon>Eukaryota</taxon>
        <taxon>Metazoa</taxon>
        <taxon>Ecdysozoa</taxon>
        <taxon>Arthropoda</taxon>
        <taxon>Hexapoda</taxon>
        <taxon>Insecta</taxon>
        <taxon>Pterygota</taxon>
        <taxon>Neoptera</taxon>
        <taxon>Polyneoptera</taxon>
        <taxon>Phasmatodea</taxon>
        <taxon>Verophasmatodea</taxon>
        <taxon>Anareolatae</taxon>
        <taxon>Phasmatidae</taxon>
        <taxon>Eurycanthinae</taxon>
        <taxon>Dryococelus</taxon>
    </lineage>
</organism>
<dbReference type="EMBL" id="JARBHB010000003">
    <property type="protein sequence ID" value="KAJ8890887.1"/>
    <property type="molecule type" value="Genomic_DNA"/>
</dbReference>
<gene>
    <name evidence="2" type="ORF">PR048_010396</name>
</gene>
<feature type="region of interest" description="Disordered" evidence="1">
    <location>
        <begin position="391"/>
        <end position="475"/>
    </location>
</feature>
<comment type="caution">
    <text evidence="2">The sequence shown here is derived from an EMBL/GenBank/DDBJ whole genome shotgun (WGS) entry which is preliminary data.</text>
</comment>